<dbReference type="RefSeq" id="WP_093522747.1">
    <property type="nucleotide sequence ID" value="NZ_FOIJ01000009.1"/>
</dbReference>
<dbReference type="Proteomes" id="UP000199181">
    <property type="component" value="Unassembled WGS sequence"/>
</dbReference>
<evidence type="ECO:0000256" key="1">
    <source>
        <dbReference type="ARBA" id="ARBA00023239"/>
    </source>
</evidence>
<name>A0A1I0K391_9BACT</name>
<feature type="domain" description="Amidohydrolase-related" evidence="2">
    <location>
        <begin position="3"/>
        <end position="250"/>
    </location>
</feature>
<dbReference type="GO" id="GO:0016831">
    <property type="term" value="F:carboxy-lyase activity"/>
    <property type="evidence" value="ECO:0007669"/>
    <property type="project" value="InterPro"/>
</dbReference>
<dbReference type="PANTHER" id="PTHR21240">
    <property type="entry name" value="2-AMINO-3-CARBOXYLMUCONATE-6-SEMIALDEHYDE DECARBOXYLASE"/>
    <property type="match status" value="1"/>
</dbReference>
<evidence type="ECO:0000259" key="2">
    <source>
        <dbReference type="Pfam" id="PF04909"/>
    </source>
</evidence>
<accession>A0A1I0K391</accession>
<protein>
    <recommendedName>
        <fullName evidence="2">Amidohydrolase-related domain-containing protein</fullName>
    </recommendedName>
</protein>
<dbReference type="GO" id="GO:0016787">
    <property type="term" value="F:hydrolase activity"/>
    <property type="evidence" value="ECO:0007669"/>
    <property type="project" value="InterPro"/>
</dbReference>
<dbReference type="SUPFAM" id="SSF51556">
    <property type="entry name" value="Metallo-dependent hydrolases"/>
    <property type="match status" value="1"/>
</dbReference>
<dbReference type="EMBL" id="FOIJ01000009">
    <property type="protein sequence ID" value="SEU18109.1"/>
    <property type="molecule type" value="Genomic_DNA"/>
</dbReference>
<sequence>MVIDAHAHVSLSSYGATEGYLKQLEQSGIQQGIIGPGAMLDVRRMSAYLGGKLKPDNDVPDNGYVEKSFRAHPQLHGLACVDPRAPQAVQTLEGYLRRGFRGLKLAPLVHPVPFDSPAVAGLVSFCGELGVPVYAHTGPHPGASTARFAALAQRFPRTNFVLEHLGFGPADPEATAAATHLDNVFLETSLGSYLHIEESVKKAGAHKVLFGSEYPLSHPAVELKKILLLPISSHERERILGKNIRELLRLE</sequence>
<evidence type="ECO:0000313" key="4">
    <source>
        <dbReference type="Proteomes" id="UP000199181"/>
    </source>
</evidence>
<dbReference type="AlphaFoldDB" id="A0A1I0K391"/>
<dbReference type="InterPro" id="IPR006680">
    <property type="entry name" value="Amidohydro-rel"/>
</dbReference>
<dbReference type="Gene3D" id="3.20.20.140">
    <property type="entry name" value="Metal-dependent hydrolases"/>
    <property type="match status" value="1"/>
</dbReference>
<dbReference type="Pfam" id="PF04909">
    <property type="entry name" value="Amidohydro_2"/>
    <property type="match status" value="1"/>
</dbReference>
<organism evidence="3 4">
    <name type="scientific">Stigmatella erecta</name>
    <dbReference type="NCBI Taxonomy" id="83460"/>
    <lineage>
        <taxon>Bacteria</taxon>
        <taxon>Pseudomonadati</taxon>
        <taxon>Myxococcota</taxon>
        <taxon>Myxococcia</taxon>
        <taxon>Myxococcales</taxon>
        <taxon>Cystobacterineae</taxon>
        <taxon>Archangiaceae</taxon>
        <taxon>Stigmatella</taxon>
    </lineage>
</organism>
<keyword evidence="4" id="KW-1185">Reference proteome</keyword>
<reference evidence="4" key="1">
    <citation type="submission" date="2016-10" db="EMBL/GenBank/DDBJ databases">
        <authorList>
            <person name="Varghese N."/>
            <person name="Submissions S."/>
        </authorList>
    </citation>
    <scope>NUCLEOTIDE SEQUENCE [LARGE SCALE GENOMIC DNA]</scope>
    <source>
        <strain evidence="4">DSM 16858</strain>
    </source>
</reference>
<gene>
    <name evidence="3" type="ORF">SAMN05443639_10940</name>
</gene>
<dbReference type="InterPro" id="IPR032466">
    <property type="entry name" value="Metal_Hydrolase"/>
</dbReference>
<keyword evidence="1" id="KW-0456">Lyase</keyword>
<evidence type="ECO:0000313" key="3">
    <source>
        <dbReference type="EMBL" id="SEU18109.1"/>
    </source>
</evidence>
<proteinExistence type="predicted"/>
<dbReference type="InterPro" id="IPR032465">
    <property type="entry name" value="ACMSD"/>
</dbReference>